<protein>
    <submittedName>
        <fullName evidence="2">CLUMA_CG013219, isoform A</fullName>
    </submittedName>
</protein>
<feature type="signal peptide" evidence="1">
    <location>
        <begin position="1"/>
        <end position="15"/>
    </location>
</feature>
<dbReference type="AlphaFoldDB" id="A0A1J1IK45"/>
<reference evidence="2 3" key="1">
    <citation type="submission" date="2015-04" db="EMBL/GenBank/DDBJ databases">
        <authorList>
            <person name="Syromyatnikov M.Y."/>
            <person name="Popov V.N."/>
        </authorList>
    </citation>
    <scope>NUCLEOTIDE SEQUENCE [LARGE SCALE GENOMIC DNA]</scope>
</reference>
<evidence type="ECO:0000256" key="1">
    <source>
        <dbReference type="SAM" id="SignalP"/>
    </source>
</evidence>
<gene>
    <name evidence="2" type="ORF">CLUMA_CG013219</name>
</gene>
<sequence>MKFLILIAVLCVVSAQCSEDCSKVKCPPAPKHYEEFGCTPIVESGKCCPARFDCSSLENRDKTKCHYNNETYELNQEVKDQSIQSSCTIGCVCRQFPEDSPPHFECGHIDCPEFFVNDDEHSGKECIEQYENDSCCASKTVCGADLLKLDKCVFQGQTYYEGQSIDAEGSCYSCHCGKGFEDKPVEENKHCKKINCNIEIHYSGRFARGCVPIYWKTDSCCPIDWRCPDDKKTKVIADSSRTQKEGDADLQCTFGGLKMNLGDFLSPERDDDQCTICTCKVPPFPHCIKTC</sequence>
<accession>A0A1J1IK45</accession>
<keyword evidence="3" id="KW-1185">Reference proteome</keyword>
<dbReference type="OrthoDB" id="365605at2759"/>
<keyword evidence="1" id="KW-0732">Signal</keyword>
<name>A0A1J1IK45_9DIPT</name>
<organism evidence="2 3">
    <name type="scientific">Clunio marinus</name>
    <dbReference type="NCBI Taxonomy" id="568069"/>
    <lineage>
        <taxon>Eukaryota</taxon>
        <taxon>Metazoa</taxon>
        <taxon>Ecdysozoa</taxon>
        <taxon>Arthropoda</taxon>
        <taxon>Hexapoda</taxon>
        <taxon>Insecta</taxon>
        <taxon>Pterygota</taxon>
        <taxon>Neoptera</taxon>
        <taxon>Endopterygota</taxon>
        <taxon>Diptera</taxon>
        <taxon>Nematocera</taxon>
        <taxon>Chironomoidea</taxon>
        <taxon>Chironomidae</taxon>
        <taxon>Clunio</taxon>
    </lineage>
</organism>
<dbReference type="EMBL" id="CVRI01000054">
    <property type="protein sequence ID" value="CRK99916.1"/>
    <property type="molecule type" value="Genomic_DNA"/>
</dbReference>
<proteinExistence type="predicted"/>
<feature type="chain" id="PRO_5012181839" evidence="1">
    <location>
        <begin position="16"/>
        <end position="291"/>
    </location>
</feature>
<dbReference type="Proteomes" id="UP000183832">
    <property type="component" value="Unassembled WGS sequence"/>
</dbReference>
<evidence type="ECO:0000313" key="3">
    <source>
        <dbReference type="Proteomes" id="UP000183832"/>
    </source>
</evidence>
<evidence type="ECO:0000313" key="2">
    <source>
        <dbReference type="EMBL" id="CRK99916.1"/>
    </source>
</evidence>
<dbReference type="STRING" id="568069.A0A1J1IK45"/>